<dbReference type="CDD" id="cd10434">
    <property type="entry name" value="GIY-YIG_UvrC_Cho"/>
    <property type="match status" value="1"/>
</dbReference>
<dbReference type="PROSITE" id="PS50164">
    <property type="entry name" value="GIY_YIG"/>
    <property type="match status" value="1"/>
</dbReference>
<dbReference type="Pfam" id="PF02151">
    <property type="entry name" value="UVR"/>
    <property type="match status" value="1"/>
</dbReference>
<dbReference type="GO" id="GO:0009380">
    <property type="term" value="C:excinuclease repair complex"/>
    <property type="evidence" value="ECO:0007669"/>
    <property type="project" value="InterPro"/>
</dbReference>
<evidence type="ECO:0000256" key="3">
    <source>
        <dbReference type="ARBA" id="ARBA00022769"/>
    </source>
</evidence>
<dbReference type="PROSITE" id="PS50151">
    <property type="entry name" value="UVR"/>
    <property type="match status" value="1"/>
</dbReference>
<keyword evidence="1 7" id="KW-0963">Cytoplasm</keyword>
<dbReference type="FunFam" id="3.40.1440.10:FF:000001">
    <property type="entry name" value="UvrABC system protein C"/>
    <property type="match status" value="1"/>
</dbReference>
<dbReference type="HAMAP" id="MF_00203">
    <property type="entry name" value="UvrC"/>
    <property type="match status" value="1"/>
</dbReference>
<dbReference type="PANTHER" id="PTHR30562">
    <property type="entry name" value="UVRC/OXIDOREDUCTASE"/>
    <property type="match status" value="1"/>
</dbReference>
<comment type="similarity">
    <text evidence="7">Belongs to the UvrC family.</text>
</comment>
<dbReference type="InterPro" id="IPR000305">
    <property type="entry name" value="GIY-YIG_endonuc"/>
</dbReference>
<dbReference type="EMBL" id="AP029170">
    <property type="protein sequence ID" value="BFD46386.1"/>
    <property type="molecule type" value="Genomic_DNA"/>
</dbReference>
<evidence type="ECO:0000259" key="10">
    <source>
        <dbReference type="PROSITE" id="PS50165"/>
    </source>
</evidence>
<dbReference type="Pfam" id="PF01541">
    <property type="entry name" value="GIY-YIG"/>
    <property type="match status" value="1"/>
</dbReference>
<dbReference type="InterPro" id="IPR035901">
    <property type="entry name" value="GIY-YIG_endonuc_sf"/>
</dbReference>
<dbReference type="InterPro" id="IPR001162">
    <property type="entry name" value="UvrC_RNase_H_dom"/>
</dbReference>
<dbReference type="NCBIfam" id="TIGR00194">
    <property type="entry name" value="uvrC"/>
    <property type="match status" value="1"/>
</dbReference>
<dbReference type="InterPro" id="IPR010994">
    <property type="entry name" value="RuvA_2-like"/>
</dbReference>
<keyword evidence="4 7" id="KW-0267">Excision nuclease</keyword>
<dbReference type="GO" id="GO:0006289">
    <property type="term" value="P:nucleotide-excision repair"/>
    <property type="evidence" value="ECO:0007669"/>
    <property type="project" value="UniProtKB-UniRule"/>
</dbReference>
<dbReference type="InterPro" id="IPR050066">
    <property type="entry name" value="UvrABC_protein_C"/>
</dbReference>
<dbReference type="Gene3D" id="1.10.150.20">
    <property type="entry name" value="5' to 3' exonuclease, C-terminal subdomain"/>
    <property type="match status" value="1"/>
</dbReference>
<name>A0AAT9G9J6_9RICK</name>
<dbReference type="Pfam" id="PF08459">
    <property type="entry name" value="UvrC_RNaseH_dom"/>
    <property type="match status" value="1"/>
</dbReference>
<reference evidence="11" key="1">
    <citation type="submission" date="2024-01" db="EMBL/GenBank/DDBJ databases">
        <title>Sequencing the genomes of a sandfly, Sergentomyia squamirostris, and its two endosymbionts.</title>
        <authorList>
            <person name="Itokawa K."/>
            <person name="Sanjoba C."/>
        </authorList>
    </citation>
    <scope>NUCLEOTIDE SEQUENCE</scope>
    <source>
        <strain evidence="11">RiSSQ</strain>
    </source>
</reference>
<dbReference type="Gene3D" id="3.30.420.340">
    <property type="entry name" value="UvrC, RNAse H endonuclease domain"/>
    <property type="match status" value="1"/>
</dbReference>
<evidence type="ECO:0000259" key="8">
    <source>
        <dbReference type="PROSITE" id="PS50151"/>
    </source>
</evidence>
<comment type="function">
    <text evidence="7">The UvrABC repair system catalyzes the recognition and processing of DNA lesions. UvrC both incises the 5' and 3' sides of the lesion. The N-terminal half is responsible for the 3' incision and the C-terminal half is responsible for the 5' incision.</text>
</comment>
<feature type="domain" description="GIY-YIG" evidence="9">
    <location>
        <begin position="22"/>
        <end position="99"/>
    </location>
</feature>
<dbReference type="SMART" id="SM00465">
    <property type="entry name" value="GIYc"/>
    <property type="match status" value="1"/>
</dbReference>
<keyword evidence="5 7" id="KW-0234">DNA repair</keyword>
<dbReference type="AlphaFoldDB" id="A0AAT9G9J6"/>
<dbReference type="GO" id="GO:0003677">
    <property type="term" value="F:DNA binding"/>
    <property type="evidence" value="ECO:0007669"/>
    <property type="project" value="UniProtKB-UniRule"/>
</dbReference>
<evidence type="ECO:0000259" key="9">
    <source>
        <dbReference type="PROSITE" id="PS50164"/>
    </source>
</evidence>
<keyword evidence="6 7" id="KW-0742">SOS response</keyword>
<feature type="domain" description="UvrC family homology region profile" evidence="10">
    <location>
        <begin position="260"/>
        <end position="489"/>
    </location>
</feature>
<keyword evidence="3 7" id="KW-0228">DNA excision</keyword>
<feature type="domain" description="UVR" evidence="8">
    <location>
        <begin position="209"/>
        <end position="244"/>
    </location>
</feature>
<keyword evidence="2 7" id="KW-0227">DNA damage</keyword>
<comment type="subunit">
    <text evidence="7">Interacts with UvrB in an incision complex.</text>
</comment>
<dbReference type="GO" id="GO:0009381">
    <property type="term" value="F:excinuclease ABC activity"/>
    <property type="evidence" value="ECO:0007669"/>
    <property type="project" value="UniProtKB-UniRule"/>
</dbReference>
<accession>A0AAT9G9J6</accession>
<dbReference type="PANTHER" id="PTHR30562:SF1">
    <property type="entry name" value="UVRABC SYSTEM PROTEIN C"/>
    <property type="match status" value="1"/>
</dbReference>
<dbReference type="SUPFAM" id="SSF82771">
    <property type="entry name" value="GIY-YIG endonuclease"/>
    <property type="match status" value="1"/>
</dbReference>
<dbReference type="InterPro" id="IPR038476">
    <property type="entry name" value="UvrC_RNase_H_dom_sf"/>
</dbReference>
<dbReference type="InterPro" id="IPR036876">
    <property type="entry name" value="UVR_dom_sf"/>
</dbReference>
<dbReference type="InterPro" id="IPR047296">
    <property type="entry name" value="GIY-YIG_UvrC_Cho"/>
</dbReference>
<evidence type="ECO:0000256" key="2">
    <source>
        <dbReference type="ARBA" id="ARBA00022763"/>
    </source>
</evidence>
<dbReference type="GO" id="GO:0005737">
    <property type="term" value="C:cytoplasm"/>
    <property type="evidence" value="ECO:0007669"/>
    <property type="project" value="UniProtKB-SubCell"/>
</dbReference>
<evidence type="ECO:0000256" key="6">
    <source>
        <dbReference type="ARBA" id="ARBA00023236"/>
    </source>
</evidence>
<evidence type="ECO:0000313" key="11">
    <source>
        <dbReference type="EMBL" id="BFD46386.1"/>
    </source>
</evidence>
<dbReference type="SUPFAM" id="SSF47781">
    <property type="entry name" value="RuvA domain 2-like"/>
    <property type="match status" value="1"/>
</dbReference>
<organism evidence="11">
    <name type="scientific">Candidatus Tisiphia endosymbiont of Sergentomyia squamirostris</name>
    <dbReference type="NCBI Taxonomy" id="3113639"/>
    <lineage>
        <taxon>Bacteria</taxon>
        <taxon>Pseudomonadati</taxon>
        <taxon>Pseudomonadota</taxon>
        <taxon>Alphaproteobacteria</taxon>
        <taxon>Rickettsiales</taxon>
        <taxon>Rickettsiaceae</taxon>
        <taxon>Rickettsieae</taxon>
        <taxon>Candidatus Tisiphia</taxon>
    </lineage>
</organism>
<dbReference type="GO" id="GO:0009432">
    <property type="term" value="P:SOS response"/>
    <property type="evidence" value="ECO:0007669"/>
    <property type="project" value="UniProtKB-UniRule"/>
</dbReference>
<dbReference type="Gene3D" id="3.40.1440.10">
    <property type="entry name" value="GIY-YIG endonuclease"/>
    <property type="match status" value="1"/>
</dbReference>
<proteinExistence type="inferred from homology"/>
<dbReference type="PROSITE" id="PS50165">
    <property type="entry name" value="UVRC"/>
    <property type="match status" value="1"/>
</dbReference>
<protein>
    <recommendedName>
        <fullName evidence="7">UvrABC system protein C</fullName>
        <shortName evidence="7">Protein UvrC</shortName>
    </recommendedName>
    <alternativeName>
        <fullName evidence="7">Excinuclease ABC subunit C</fullName>
    </alternativeName>
</protein>
<dbReference type="InterPro" id="IPR001943">
    <property type="entry name" value="UVR_dom"/>
</dbReference>
<comment type="subcellular location">
    <subcellularLocation>
        <location evidence="7">Cytoplasm</location>
    </subcellularLocation>
</comment>
<evidence type="ECO:0000256" key="4">
    <source>
        <dbReference type="ARBA" id="ARBA00022881"/>
    </source>
</evidence>
<evidence type="ECO:0000256" key="1">
    <source>
        <dbReference type="ARBA" id="ARBA00022490"/>
    </source>
</evidence>
<sequence length="615" mass="70380">MLQKSKLIGSELIKSHLENAPNLPGVYKMLGADQQVIYVGKAKNLKKRLTNYIKTDLDNKTIRMVSLTHYLEYNVTNSEIEALLLEAQLIKKFQPKFNILLKDDKSFPYVKLRLDTDYPQLIKYRGKNLSSGEFFGPFVSSEQVDTTLKELQKIFKLRSCSDNYFKNRKRPCLQYQIGRCSAPCVGKISKEDYSELVSQVRDFLIGKTKELQKTLSNKMEQLSLQLHFEAAAEIRDRIKALSYIQLKSTLSSSSIKNADVIAIVEKNNCYCIQLFVYRFGQSYGNIAYFPFQTDESNKAEILTQFINQFYQTAQIPDEIIINHPIIDLELVTKAIKQLSGNNKLSIIHPIRGNKVKLLENAELNGQLALDQHLKQFAKNQMIFQQIQQLFNLPLLPDRIEVYDNSHIMGTFAVGSMIVATKSGFDKKEYRIFNIPASSDDARGGDDYEMLRTVLTRRFTRLKKEPLKNIVSLMIIDGGKGHLSVVQKTMAEFDLAIPFVCMSKGPDRNAGCEQFHMPDKESFTIDRNLPIMKYLQILRDEAHNFAIKNHRLRRSKAIKVSSLDDINSVGLIRKKVLLHYFGSYKAICDATIEELSKVKGISKTLAKHIFTSLHNK</sequence>
<dbReference type="SUPFAM" id="SSF46600">
    <property type="entry name" value="C-terminal UvrC-binding domain of UvrB"/>
    <property type="match status" value="1"/>
</dbReference>
<dbReference type="Gene3D" id="4.10.860.10">
    <property type="entry name" value="UVR domain"/>
    <property type="match status" value="1"/>
</dbReference>
<dbReference type="Pfam" id="PF22920">
    <property type="entry name" value="UvrC_RNaseH"/>
    <property type="match status" value="1"/>
</dbReference>
<evidence type="ECO:0000256" key="7">
    <source>
        <dbReference type="HAMAP-Rule" id="MF_00203"/>
    </source>
</evidence>
<evidence type="ECO:0000256" key="5">
    <source>
        <dbReference type="ARBA" id="ARBA00023204"/>
    </source>
</evidence>
<gene>
    <name evidence="7 11" type="primary">uvrC</name>
    <name evidence="11" type="ORF">DMENIID0002_10320</name>
</gene>
<dbReference type="InterPro" id="IPR004791">
    <property type="entry name" value="UvrC"/>
</dbReference>